<organism evidence="2 3">
    <name type="scientific">Trifolium medium</name>
    <dbReference type="NCBI Taxonomy" id="97028"/>
    <lineage>
        <taxon>Eukaryota</taxon>
        <taxon>Viridiplantae</taxon>
        <taxon>Streptophyta</taxon>
        <taxon>Embryophyta</taxon>
        <taxon>Tracheophyta</taxon>
        <taxon>Spermatophyta</taxon>
        <taxon>Magnoliopsida</taxon>
        <taxon>eudicotyledons</taxon>
        <taxon>Gunneridae</taxon>
        <taxon>Pentapetalae</taxon>
        <taxon>rosids</taxon>
        <taxon>fabids</taxon>
        <taxon>Fabales</taxon>
        <taxon>Fabaceae</taxon>
        <taxon>Papilionoideae</taxon>
        <taxon>50 kb inversion clade</taxon>
        <taxon>NPAAA clade</taxon>
        <taxon>Hologalegina</taxon>
        <taxon>IRL clade</taxon>
        <taxon>Trifolieae</taxon>
        <taxon>Trifolium</taxon>
    </lineage>
</organism>
<comment type="caution">
    <text evidence="2">The sequence shown here is derived from an EMBL/GenBank/DDBJ whole genome shotgun (WGS) entry which is preliminary data.</text>
</comment>
<evidence type="ECO:0000313" key="2">
    <source>
        <dbReference type="EMBL" id="MCI30998.1"/>
    </source>
</evidence>
<reference evidence="2 3" key="1">
    <citation type="journal article" date="2018" name="Front. Plant Sci.">
        <title>Red Clover (Trifolium pratense) and Zigzag Clover (T. medium) - A Picture of Genomic Similarities and Differences.</title>
        <authorList>
            <person name="Dluhosova J."/>
            <person name="Istvanek J."/>
            <person name="Nedelnik J."/>
            <person name="Repkova J."/>
        </authorList>
    </citation>
    <scope>NUCLEOTIDE SEQUENCE [LARGE SCALE GENOMIC DNA]</scope>
    <source>
        <strain evidence="3">cv. 10/8</strain>
        <tissue evidence="2">Leaf</tissue>
    </source>
</reference>
<feature type="non-terminal residue" evidence="2">
    <location>
        <position position="63"/>
    </location>
</feature>
<evidence type="ECO:0000256" key="1">
    <source>
        <dbReference type="SAM" id="MobiDB-lite"/>
    </source>
</evidence>
<sequence>MANPAKYDPSASMVSPPDPAPELTGTVYPMGVSVPVYSTDPPSDPVPITGFPVAVPVPGNVVE</sequence>
<feature type="region of interest" description="Disordered" evidence="1">
    <location>
        <begin position="1"/>
        <end position="23"/>
    </location>
</feature>
<proteinExistence type="predicted"/>
<dbReference type="AlphaFoldDB" id="A0A392R325"/>
<evidence type="ECO:0000313" key="3">
    <source>
        <dbReference type="Proteomes" id="UP000265520"/>
    </source>
</evidence>
<name>A0A392R325_9FABA</name>
<keyword evidence="3" id="KW-1185">Reference proteome</keyword>
<protein>
    <submittedName>
        <fullName evidence="2">Uncharacterized protein</fullName>
    </submittedName>
</protein>
<dbReference type="Proteomes" id="UP000265520">
    <property type="component" value="Unassembled WGS sequence"/>
</dbReference>
<accession>A0A392R325</accession>
<dbReference type="EMBL" id="LXQA010183875">
    <property type="protein sequence ID" value="MCI30998.1"/>
    <property type="molecule type" value="Genomic_DNA"/>
</dbReference>